<evidence type="ECO:0000313" key="4">
    <source>
        <dbReference type="EMBL" id="RPF26028.1"/>
    </source>
</evidence>
<comment type="caution">
    <text evidence="6">The sequence shown here is derived from an EMBL/GenBank/DDBJ whole genome shotgun (WGS) entry which is preliminary data.</text>
</comment>
<evidence type="ECO:0000259" key="2">
    <source>
        <dbReference type="PROSITE" id="PS50994"/>
    </source>
</evidence>
<proteinExistence type="predicted"/>
<dbReference type="EMBL" id="RKRA01000001">
    <property type="protein sequence ID" value="RPF26028.1"/>
    <property type="molecule type" value="Genomic_DNA"/>
</dbReference>
<accession>A0A3N5A6B1</accession>
<dbReference type="SUPFAM" id="SSF53098">
    <property type="entry name" value="Ribonuclease H-like"/>
    <property type="match status" value="1"/>
</dbReference>
<dbReference type="InterPro" id="IPR012337">
    <property type="entry name" value="RNaseH-like_sf"/>
</dbReference>
<dbReference type="PANTHER" id="PTHR46889">
    <property type="entry name" value="TRANSPOSASE INSF FOR INSERTION SEQUENCE IS3B-RELATED"/>
    <property type="match status" value="1"/>
</dbReference>
<comment type="function">
    <text evidence="1">Involved in the transposition of the insertion sequence.</text>
</comment>
<protein>
    <submittedName>
        <fullName evidence="6">Transposase InsO family protein</fullName>
    </submittedName>
</protein>
<dbReference type="Pfam" id="PF13276">
    <property type="entry name" value="HTH_21"/>
    <property type="match status" value="1"/>
</dbReference>
<dbReference type="PANTHER" id="PTHR46889:SF4">
    <property type="entry name" value="TRANSPOSASE INSO FOR INSERTION SEQUENCE ELEMENT IS911B-RELATED"/>
    <property type="match status" value="1"/>
</dbReference>
<evidence type="ECO:0000313" key="5">
    <source>
        <dbReference type="EMBL" id="RPF26784.1"/>
    </source>
</evidence>
<dbReference type="InterPro" id="IPR036397">
    <property type="entry name" value="RNaseH_sf"/>
</dbReference>
<organism evidence="6 8">
    <name type="scientific">Georgenia muralis</name>
    <dbReference type="NCBI Taxonomy" id="154117"/>
    <lineage>
        <taxon>Bacteria</taxon>
        <taxon>Bacillati</taxon>
        <taxon>Actinomycetota</taxon>
        <taxon>Actinomycetes</taxon>
        <taxon>Micrococcales</taxon>
        <taxon>Bogoriellaceae</taxon>
        <taxon>Georgenia</taxon>
    </lineage>
</organism>
<keyword evidence="8" id="KW-1185">Reference proteome</keyword>
<dbReference type="Proteomes" id="UP000280726">
    <property type="component" value="Unassembled WGS sequence"/>
</dbReference>
<dbReference type="EMBL" id="RKRA01000001">
    <property type="protein sequence ID" value="RPF26784.1"/>
    <property type="molecule type" value="Genomic_DNA"/>
</dbReference>
<dbReference type="EMBL" id="RKRA01000001">
    <property type="protein sequence ID" value="RPF26009.1"/>
    <property type="molecule type" value="Genomic_DNA"/>
</dbReference>
<evidence type="ECO:0000313" key="8">
    <source>
        <dbReference type="Proteomes" id="UP000280726"/>
    </source>
</evidence>
<reference evidence="6 8" key="1">
    <citation type="submission" date="2018-11" db="EMBL/GenBank/DDBJ databases">
        <title>Sequencing the genomes of 1000 actinobacteria strains.</title>
        <authorList>
            <person name="Klenk H.-P."/>
        </authorList>
    </citation>
    <scope>NUCLEOTIDE SEQUENCE [LARGE SCALE GENOMIC DNA]</scope>
    <source>
        <strain evidence="6 8">DSM 14418</strain>
    </source>
</reference>
<dbReference type="EMBL" id="RKRA01000001">
    <property type="protein sequence ID" value="RPF27281.1"/>
    <property type="molecule type" value="Genomic_DNA"/>
</dbReference>
<dbReference type="Gene3D" id="3.30.420.10">
    <property type="entry name" value="Ribonuclease H-like superfamily/Ribonuclease H"/>
    <property type="match status" value="1"/>
</dbReference>
<dbReference type="GO" id="GO:0003676">
    <property type="term" value="F:nucleic acid binding"/>
    <property type="evidence" value="ECO:0007669"/>
    <property type="project" value="InterPro"/>
</dbReference>
<sequence>MKFAAIADWADSNAFPVSFMCDQLGVSTSGYYKWRGKAPSAREVADAELIELIKHHYDHLNGRPGVRRLRAHLAAAGHKVSHKRVWRLMRAAGLKGRHPKAWKRTTVPGENPVGAPDLIGRDFTAAEPNTRWCGDITYVRTWDGWAYLATVIDLHSRMVIGWALADHMRTELVTDALEMAIAHRRPPKGVIFHSDRGTQYTSKDFDKFCRRHHVRRSLGRTGICYDNAVAESFFATYKKELIHTRPWPAITDLKKATFTWIEEYYNRARRHSTLGYLTPAEYELGLRHINELAA</sequence>
<dbReference type="PROSITE" id="PS50994">
    <property type="entry name" value="INTEGRASE"/>
    <property type="match status" value="1"/>
</dbReference>
<gene>
    <name evidence="3" type="ORF">EDD32_0427</name>
    <name evidence="4" type="ORF">EDD32_0451</name>
    <name evidence="5" type="ORF">EDD32_1238</name>
    <name evidence="6" type="ORF">EDD32_1755</name>
    <name evidence="7" type="ORF">EDD32_2286</name>
</gene>
<dbReference type="Pfam" id="PF00665">
    <property type="entry name" value="rve"/>
    <property type="match status" value="1"/>
</dbReference>
<evidence type="ECO:0000313" key="7">
    <source>
        <dbReference type="EMBL" id="RPF27787.1"/>
    </source>
</evidence>
<evidence type="ECO:0000313" key="3">
    <source>
        <dbReference type="EMBL" id="RPF26009.1"/>
    </source>
</evidence>
<evidence type="ECO:0000256" key="1">
    <source>
        <dbReference type="ARBA" id="ARBA00002286"/>
    </source>
</evidence>
<dbReference type="GO" id="GO:0015074">
    <property type="term" value="P:DNA integration"/>
    <property type="evidence" value="ECO:0007669"/>
    <property type="project" value="InterPro"/>
</dbReference>
<dbReference type="InterPro" id="IPR050900">
    <property type="entry name" value="Transposase_IS3/IS150/IS904"/>
</dbReference>
<dbReference type="AlphaFoldDB" id="A0A3N5A6B1"/>
<dbReference type="InterPro" id="IPR048020">
    <property type="entry name" value="Transpos_IS3"/>
</dbReference>
<dbReference type="EMBL" id="RKRA01000001">
    <property type="protein sequence ID" value="RPF27787.1"/>
    <property type="molecule type" value="Genomic_DNA"/>
</dbReference>
<dbReference type="Pfam" id="PF13333">
    <property type="entry name" value="rve_2"/>
    <property type="match status" value="1"/>
</dbReference>
<dbReference type="RefSeq" id="WP_211338698.1">
    <property type="nucleotide sequence ID" value="NZ_RKRA01000001.1"/>
</dbReference>
<dbReference type="NCBIfam" id="NF033516">
    <property type="entry name" value="transpos_IS3"/>
    <property type="match status" value="1"/>
</dbReference>
<evidence type="ECO:0000313" key="6">
    <source>
        <dbReference type="EMBL" id="RPF27281.1"/>
    </source>
</evidence>
<name>A0A3N5A6B1_9MICO</name>
<dbReference type="InterPro" id="IPR001584">
    <property type="entry name" value="Integrase_cat-core"/>
</dbReference>
<dbReference type="InterPro" id="IPR025948">
    <property type="entry name" value="HTH-like_dom"/>
</dbReference>
<feature type="domain" description="Integrase catalytic" evidence="2">
    <location>
        <begin position="124"/>
        <end position="287"/>
    </location>
</feature>